<evidence type="ECO:0000313" key="2">
    <source>
        <dbReference type="EMBL" id="TNN88596.1"/>
    </source>
</evidence>
<evidence type="ECO:0000256" key="1">
    <source>
        <dbReference type="SAM" id="Phobius"/>
    </source>
</evidence>
<reference evidence="2 3" key="1">
    <citation type="submission" date="2019-03" db="EMBL/GenBank/DDBJ databases">
        <title>First draft genome of Liparis tanakae, snailfish: a comprehensive survey of snailfish specific genes.</title>
        <authorList>
            <person name="Kim W."/>
            <person name="Song I."/>
            <person name="Jeong J.-H."/>
            <person name="Kim D."/>
            <person name="Kim S."/>
            <person name="Ryu S."/>
            <person name="Song J.Y."/>
            <person name="Lee S.K."/>
        </authorList>
    </citation>
    <scope>NUCLEOTIDE SEQUENCE [LARGE SCALE GENOMIC DNA]</scope>
    <source>
        <tissue evidence="2">Muscle</tissue>
    </source>
</reference>
<protein>
    <submittedName>
        <fullName evidence="2">Uncharacterized protein</fullName>
    </submittedName>
</protein>
<accession>A0A4Z2JED2</accession>
<keyword evidence="1" id="KW-0812">Transmembrane</keyword>
<dbReference type="AlphaFoldDB" id="A0A4Z2JED2"/>
<feature type="transmembrane region" description="Helical" evidence="1">
    <location>
        <begin position="45"/>
        <end position="63"/>
    </location>
</feature>
<evidence type="ECO:0000313" key="3">
    <source>
        <dbReference type="Proteomes" id="UP000314294"/>
    </source>
</evidence>
<dbReference type="Proteomes" id="UP000314294">
    <property type="component" value="Unassembled WGS sequence"/>
</dbReference>
<comment type="caution">
    <text evidence="2">The sequence shown here is derived from an EMBL/GenBank/DDBJ whole genome shotgun (WGS) entry which is preliminary data.</text>
</comment>
<keyword evidence="3" id="KW-1185">Reference proteome</keyword>
<gene>
    <name evidence="2" type="ORF">EYF80_001379</name>
</gene>
<proteinExistence type="predicted"/>
<name>A0A4Z2JED2_9TELE</name>
<dbReference type="EMBL" id="SRLO01000005">
    <property type="protein sequence ID" value="TNN88596.1"/>
    <property type="molecule type" value="Genomic_DNA"/>
</dbReference>
<keyword evidence="1" id="KW-1133">Transmembrane helix</keyword>
<organism evidence="2 3">
    <name type="scientific">Liparis tanakae</name>
    <name type="common">Tanaka's snailfish</name>
    <dbReference type="NCBI Taxonomy" id="230148"/>
    <lineage>
        <taxon>Eukaryota</taxon>
        <taxon>Metazoa</taxon>
        <taxon>Chordata</taxon>
        <taxon>Craniata</taxon>
        <taxon>Vertebrata</taxon>
        <taxon>Euteleostomi</taxon>
        <taxon>Actinopterygii</taxon>
        <taxon>Neopterygii</taxon>
        <taxon>Teleostei</taxon>
        <taxon>Neoteleostei</taxon>
        <taxon>Acanthomorphata</taxon>
        <taxon>Eupercaria</taxon>
        <taxon>Perciformes</taxon>
        <taxon>Cottioidei</taxon>
        <taxon>Cottales</taxon>
        <taxon>Liparidae</taxon>
        <taxon>Liparis</taxon>
    </lineage>
</organism>
<feature type="transmembrane region" description="Helical" evidence="1">
    <location>
        <begin position="69"/>
        <end position="92"/>
    </location>
</feature>
<sequence>MEREKAGERKAGPHVSPEATLLVRFCFGLCEHVQMRQQMLRGRRLHGRPFVTSYVLILSVNVANYKGHLWVISFCCAVRYLGIRYLGIRYLGIRYLGIRYLRIRYLGIRYLRIRYPRI</sequence>
<keyword evidence="1" id="KW-0472">Membrane</keyword>